<evidence type="ECO:0000313" key="2">
    <source>
        <dbReference type="Proteomes" id="UP000305836"/>
    </source>
</evidence>
<dbReference type="OrthoDB" id="5193241at2"/>
<dbReference type="EMBL" id="SZPZ01000001">
    <property type="protein sequence ID" value="TKK82367.1"/>
    <property type="molecule type" value="Genomic_DNA"/>
</dbReference>
<organism evidence="1 2">
    <name type="scientific">Kribbella jiaozuonensis</name>
    <dbReference type="NCBI Taxonomy" id="2575441"/>
    <lineage>
        <taxon>Bacteria</taxon>
        <taxon>Bacillati</taxon>
        <taxon>Actinomycetota</taxon>
        <taxon>Actinomycetes</taxon>
        <taxon>Propionibacteriales</taxon>
        <taxon>Kribbellaceae</taxon>
        <taxon>Kribbella</taxon>
    </lineage>
</organism>
<comment type="caution">
    <text evidence="1">The sequence shown here is derived from an EMBL/GenBank/DDBJ whole genome shotgun (WGS) entry which is preliminary data.</text>
</comment>
<protein>
    <submittedName>
        <fullName evidence="1">Uncharacterized protein</fullName>
    </submittedName>
</protein>
<reference evidence="1 2" key="1">
    <citation type="submission" date="2019-04" db="EMBL/GenBank/DDBJ databases">
        <title>Kribbella sp. NEAU-THZ 27 nov., a novel actinomycete isolated from soil.</title>
        <authorList>
            <person name="Duan L."/>
        </authorList>
    </citation>
    <scope>NUCLEOTIDE SEQUENCE [LARGE SCALE GENOMIC DNA]</scope>
    <source>
        <strain evidence="2">NEAU-THZ27</strain>
    </source>
</reference>
<evidence type="ECO:0000313" key="1">
    <source>
        <dbReference type="EMBL" id="TKK82367.1"/>
    </source>
</evidence>
<dbReference type="AlphaFoldDB" id="A0A4U3M4W2"/>
<sequence>MTRHRWDDDDHLLEDLAAAVRATEPLAHTIAEHAEGALSWRTIDDDLLLASLTFDSSMASSDPALAEVRAESNADRVLVFTSTPLSVELEVVHSEVFGQILPPSAGEIRVETAEGTTLTVVVDESGFFELPALPAGAMRLRCDTATGRVVTDWVQL</sequence>
<proteinExistence type="predicted"/>
<gene>
    <name evidence="1" type="ORF">FDA38_06155</name>
</gene>
<keyword evidence="2" id="KW-1185">Reference proteome</keyword>
<accession>A0A4U3M4W2</accession>
<name>A0A4U3M4W2_9ACTN</name>
<dbReference type="RefSeq" id="WP_137253063.1">
    <property type="nucleotide sequence ID" value="NZ_JBHSPQ010000001.1"/>
</dbReference>
<dbReference type="Proteomes" id="UP000305836">
    <property type="component" value="Unassembled WGS sequence"/>
</dbReference>